<proteinExistence type="predicted"/>
<organism evidence="4 5">
    <name type="scientific">Psylliodes chrysocephalus</name>
    <dbReference type="NCBI Taxonomy" id="3402493"/>
    <lineage>
        <taxon>Eukaryota</taxon>
        <taxon>Metazoa</taxon>
        <taxon>Ecdysozoa</taxon>
        <taxon>Arthropoda</taxon>
        <taxon>Hexapoda</taxon>
        <taxon>Insecta</taxon>
        <taxon>Pterygota</taxon>
        <taxon>Neoptera</taxon>
        <taxon>Endopterygota</taxon>
        <taxon>Coleoptera</taxon>
        <taxon>Polyphaga</taxon>
        <taxon>Cucujiformia</taxon>
        <taxon>Chrysomeloidea</taxon>
        <taxon>Chrysomelidae</taxon>
        <taxon>Galerucinae</taxon>
        <taxon>Alticini</taxon>
        <taxon>Psylliodes</taxon>
    </lineage>
</organism>
<keyword evidence="1" id="KW-0479">Metal-binding</keyword>
<keyword evidence="1" id="KW-0863">Zinc-finger</keyword>
<feature type="region of interest" description="Disordered" evidence="2">
    <location>
        <begin position="140"/>
        <end position="162"/>
    </location>
</feature>
<accession>A0A9P0CSM7</accession>
<evidence type="ECO:0000259" key="3">
    <source>
        <dbReference type="PROSITE" id="PS50158"/>
    </source>
</evidence>
<feature type="domain" description="CCHC-type" evidence="3">
    <location>
        <begin position="6"/>
        <end position="19"/>
    </location>
</feature>
<dbReference type="PROSITE" id="PS50158">
    <property type="entry name" value="ZF_CCHC"/>
    <property type="match status" value="1"/>
</dbReference>
<dbReference type="Proteomes" id="UP001153636">
    <property type="component" value="Chromosome 21"/>
</dbReference>
<feature type="compositionally biased region" description="Polar residues" evidence="2">
    <location>
        <begin position="58"/>
        <end position="72"/>
    </location>
</feature>
<evidence type="ECO:0000256" key="2">
    <source>
        <dbReference type="SAM" id="MobiDB-lite"/>
    </source>
</evidence>
<evidence type="ECO:0000313" key="4">
    <source>
        <dbReference type="EMBL" id="CAH1107356.1"/>
    </source>
</evidence>
<dbReference type="OrthoDB" id="6784331at2759"/>
<name>A0A9P0CSM7_9CUCU</name>
<keyword evidence="1" id="KW-0862">Zinc</keyword>
<dbReference type="GO" id="GO:0008270">
    <property type="term" value="F:zinc ion binding"/>
    <property type="evidence" value="ECO:0007669"/>
    <property type="project" value="UniProtKB-KW"/>
</dbReference>
<dbReference type="EMBL" id="OV651833">
    <property type="protein sequence ID" value="CAH1107356.1"/>
    <property type="molecule type" value="Genomic_DNA"/>
</dbReference>
<feature type="region of interest" description="Disordered" evidence="2">
    <location>
        <begin position="56"/>
        <end position="101"/>
    </location>
</feature>
<feature type="compositionally biased region" description="Polar residues" evidence="2">
    <location>
        <begin position="140"/>
        <end position="154"/>
    </location>
</feature>
<dbReference type="GO" id="GO:0003676">
    <property type="term" value="F:nucleic acid binding"/>
    <property type="evidence" value="ECO:0007669"/>
    <property type="project" value="InterPro"/>
</dbReference>
<dbReference type="AlphaFoldDB" id="A0A9P0CSM7"/>
<evidence type="ECO:0000256" key="1">
    <source>
        <dbReference type="PROSITE-ProRule" id="PRU00047"/>
    </source>
</evidence>
<protein>
    <recommendedName>
        <fullName evidence="3">CCHC-type domain-containing protein</fullName>
    </recommendedName>
</protein>
<keyword evidence="5" id="KW-1185">Reference proteome</keyword>
<gene>
    <name evidence="4" type="ORF">PSYICH_LOCUS8139</name>
</gene>
<reference evidence="4" key="1">
    <citation type="submission" date="2022-01" db="EMBL/GenBank/DDBJ databases">
        <authorList>
            <person name="King R."/>
        </authorList>
    </citation>
    <scope>NUCLEOTIDE SEQUENCE</scope>
</reference>
<evidence type="ECO:0000313" key="5">
    <source>
        <dbReference type="Proteomes" id="UP001153636"/>
    </source>
</evidence>
<dbReference type="InterPro" id="IPR001878">
    <property type="entry name" value="Znf_CCHC"/>
</dbReference>
<sequence>MRICFCFKCGKEQHAARECNNEEYCPLGDTDGHRTGTNKFEAFEKALGWARHIERQVSRQTSQMGENNSGLDNNKERQEDNNMETTEEANKETMEETEIEQNIAAFAQIMEEAQGTIKTIENLETEQSSSEQVAYFSLTSKMNTLSDSQENSSNETKENQGD</sequence>